<protein>
    <submittedName>
        <fullName evidence="2">Uncharacterized protein</fullName>
    </submittedName>
</protein>
<evidence type="ECO:0000256" key="1">
    <source>
        <dbReference type="SAM" id="SignalP"/>
    </source>
</evidence>
<reference evidence="3" key="1">
    <citation type="submission" date="2017-04" db="EMBL/GenBank/DDBJ databases">
        <authorList>
            <person name="Varghese N."/>
            <person name="Submissions S."/>
        </authorList>
    </citation>
    <scope>NUCLEOTIDE SEQUENCE [LARGE SCALE GENOMIC DNA]</scope>
    <source>
        <strain evidence="3">K3S</strain>
    </source>
</reference>
<dbReference type="EMBL" id="FWZU01000005">
    <property type="protein sequence ID" value="SMF34686.1"/>
    <property type="molecule type" value="Genomic_DNA"/>
</dbReference>
<proteinExistence type="predicted"/>
<evidence type="ECO:0000313" key="2">
    <source>
        <dbReference type="EMBL" id="SMF34686.1"/>
    </source>
</evidence>
<keyword evidence="1" id="KW-0732">Signal</keyword>
<name>A0A1X7EIW2_9BACT</name>
<sequence length="51" mass="5729">MRYLFVLIFIMSLFVGCSSHNQTDSNTDNAIRKPKTSTIVNDIISRGARVP</sequence>
<feature type="chain" id="PRO_5010854415" evidence="1">
    <location>
        <begin position="22"/>
        <end position="51"/>
    </location>
</feature>
<organism evidence="2 3">
    <name type="scientific">Desulfovibrio gilichinskyi</name>
    <dbReference type="NCBI Taxonomy" id="1519643"/>
    <lineage>
        <taxon>Bacteria</taxon>
        <taxon>Pseudomonadati</taxon>
        <taxon>Thermodesulfobacteriota</taxon>
        <taxon>Desulfovibrionia</taxon>
        <taxon>Desulfovibrionales</taxon>
        <taxon>Desulfovibrionaceae</taxon>
        <taxon>Desulfovibrio</taxon>
    </lineage>
</organism>
<dbReference type="Proteomes" id="UP000192906">
    <property type="component" value="Unassembled WGS sequence"/>
</dbReference>
<dbReference type="PROSITE" id="PS51257">
    <property type="entry name" value="PROKAR_LIPOPROTEIN"/>
    <property type="match status" value="1"/>
</dbReference>
<keyword evidence="3" id="KW-1185">Reference proteome</keyword>
<dbReference type="AlphaFoldDB" id="A0A1X7EIW2"/>
<accession>A0A1X7EIW2</accession>
<evidence type="ECO:0000313" key="3">
    <source>
        <dbReference type="Proteomes" id="UP000192906"/>
    </source>
</evidence>
<gene>
    <name evidence="2" type="ORF">SAMN06295933_3033</name>
</gene>
<feature type="signal peptide" evidence="1">
    <location>
        <begin position="1"/>
        <end position="21"/>
    </location>
</feature>